<proteinExistence type="predicted"/>
<reference evidence="2" key="1">
    <citation type="submission" date="2018-04" db="EMBL/GenBank/DDBJ databases">
        <title>Whole genome sequencing of Hypsizygus marmoreus.</title>
        <authorList>
            <person name="Choi I.-G."/>
            <person name="Min B."/>
            <person name="Kim J.-G."/>
            <person name="Kim S."/>
            <person name="Oh Y.-L."/>
            <person name="Kong W.-S."/>
            <person name="Park H."/>
            <person name="Jeong J."/>
            <person name="Song E.-S."/>
        </authorList>
    </citation>
    <scope>NUCLEOTIDE SEQUENCE [LARGE SCALE GENOMIC DNA]</scope>
    <source>
        <strain evidence="2">51987-8</strain>
    </source>
</reference>
<evidence type="ECO:0000313" key="3">
    <source>
        <dbReference type="Proteomes" id="UP000076154"/>
    </source>
</evidence>
<accession>A0A369JA66</accession>
<sequence length="161" mass="17656">MSALLSPFNSSRTSYAHRYSPSLRIRRHSFRLCGLSSSPSGTELEERCEISMRIPASAVVTRRMTWLEDSSTRSRLCTTRPNFNTPATTTSAPPTPLATSASSPTNTNLNVSTHWCKFASDILTGSWDPPLEELNTVRDAIDATSLLISSSPALVQLHSRT</sequence>
<keyword evidence="3" id="KW-1185">Reference proteome</keyword>
<gene>
    <name evidence="2" type="ORF">Hypma_014609</name>
</gene>
<organism evidence="2 3">
    <name type="scientific">Hypsizygus marmoreus</name>
    <name type="common">White beech mushroom</name>
    <name type="synonym">Agaricus marmoreus</name>
    <dbReference type="NCBI Taxonomy" id="39966"/>
    <lineage>
        <taxon>Eukaryota</taxon>
        <taxon>Fungi</taxon>
        <taxon>Dikarya</taxon>
        <taxon>Basidiomycota</taxon>
        <taxon>Agaricomycotina</taxon>
        <taxon>Agaricomycetes</taxon>
        <taxon>Agaricomycetidae</taxon>
        <taxon>Agaricales</taxon>
        <taxon>Tricholomatineae</taxon>
        <taxon>Lyophyllaceae</taxon>
        <taxon>Hypsizygus</taxon>
    </lineage>
</organism>
<protein>
    <submittedName>
        <fullName evidence="2">Uncharacterized protein</fullName>
    </submittedName>
</protein>
<dbReference type="EMBL" id="LUEZ02000088">
    <property type="protein sequence ID" value="RDB18758.1"/>
    <property type="molecule type" value="Genomic_DNA"/>
</dbReference>
<dbReference type="InParanoid" id="A0A369JA66"/>
<comment type="caution">
    <text evidence="2">The sequence shown here is derived from an EMBL/GenBank/DDBJ whole genome shotgun (WGS) entry which is preliminary data.</text>
</comment>
<evidence type="ECO:0000313" key="2">
    <source>
        <dbReference type="EMBL" id="RDB18758.1"/>
    </source>
</evidence>
<dbReference type="STRING" id="39966.A0A369JA66"/>
<name>A0A369JA66_HYPMA</name>
<evidence type="ECO:0000256" key="1">
    <source>
        <dbReference type="SAM" id="MobiDB-lite"/>
    </source>
</evidence>
<dbReference type="Proteomes" id="UP000076154">
    <property type="component" value="Unassembled WGS sequence"/>
</dbReference>
<feature type="region of interest" description="Disordered" evidence="1">
    <location>
        <begin position="77"/>
        <end position="104"/>
    </location>
</feature>
<dbReference type="OrthoDB" id="417252at2759"/>
<feature type="compositionally biased region" description="Low complexity" evidence="1">
    <location>
        <begin position="84"/>
        <end position="104"/>
    </location>
</feature>
<dbReference type="AlphaFoldDB" id="A0A369JA66"/>